<dbReference type="Proteomes" id="UP000886757">
    <property type="component" value="Unassembled WGS sequence"/>
</dbReference>
<reference evidence="8" key="2">
    <citation type="journal article" date="2021" name="PeerJ">
        <title>Extensive microbial diversity within the chicken gut microbiome revealed by metagenomics and culture.</title>
        <authorList>
            <person name="Gilroy R."/>
            <person name="Ravi A."/>
            <person name="Getino M."/>
            <person name="Pursley I."/>
            <person name="Horton D.L."/>
            <person name="Alikhan N.F."/>
            <person name="Baker D."/>
            <person name="Gharbi K."/>
            <person name="Hall N."/>
            <person name="Watson M."/>
            <person name="Adriaenssens E.M."/>
            <person name="Foster-Nyarko E."/>
            <person name="Jarju S."/>
            <person name="Secka A."/>
            <person name="Antonio M."/>
            <person name="Oren A."/>
            <person name="Chaudhuri R.R."/>
            <person name="La Ragione R."/>
            <person name="Hildebrand F."/>
            <person name="Pallen M.J."/>
        </authorList>
    </citation>
    <scope>NUCLEOTIDE SEQUENCE</scope>
    <source>
        <strain evidence="8">ChiSjej4B22-8148</strain>
    </source>
</reference>
<sequence>MRYPKFLSENGVIGFAAPSFGCNIEPYYTAFGNAQEKFKRLGHSLDIGPNCYAGEGIGISNTPEKCGQELTDYYCSEANNVLISCGGGELMCEILEHLDLERIGTAAPKWYMGYSDNTNFTFLLPTLWDTASIYAPCAAAFGMEPWHASIQDAYDLLKGRKLSFRGYPLWEKESLKSEENPLEPYHATEASKIRCYTEGKENPLSTEEASFEFSGRLIGGCMDILVNLLGTSFDRVPAFLERYREDGFIWFMESCDLNVFAIRRAIWQMQHAGWFKYVKGFLVGRPLCFGQEMMGLDQYRAVTDLLSVYQVPIVMDVDLGHLPPMVPMVCGALGSVRITGNQYEISYLLK</sequence>
<gene>
    <name evidence="8" type="ORF">IAB31_02455</name>
</gene>
<dbReference type="InterPro" id="IPR003507">
    <property type="entry name" value="S66_fam"/>
</dbReference>
<evidence type="ECO:0000256" key="4">
    <source>
        <dbReference type="ARBA" id="ARBA00022801"/>
    </source>
</evidence>
<comment type="caution">
    <text evidence="8">The sequence shown here is derived from an EMBL/GenBank/DDBJ whole genome shotgun (WGS) entry which is preliminary data.</text>
</comment>
<dbReference type="InterPro" id="IPR040449">
    <property type="entry name" value="Peptidase_S66_N"/>
</dbReference>
<dbReference type="AlphaFoldDB" id="A0A9D1AB92"/>
<evidence type="ECO:0000313" key="9">
    <source>
        <dbReference type="Proteomes" id="UP000886757"/>
    </source>
</evidence>
<feature type="domain" description="LD-carboxypeptidase N-terminal" evidence="6">
    <location>
        <begin position="13"/>
        <end position="134"/>
    </location>
</feature>
<evidence type="ECO:0000259" key="7">
    <source>
        <dbReference type="Pfam" id="PF17676"/>
    </source>
</evidence>
<name>A0A9D1AB92_9FIRM</name>
<keyword evidence="5" id="KW-0720">Serine protease</keyword>
<dbReference type="InterPro" id="IPR027478">
    <property type="entry name" value="LdcA_N"/>
</dbReference>
<reference evidence="8" key="1">
    <citation type="submission" date="2020-10" db="EMBL/GenBank/DDBJ databases">
        <authorList>
            <person name="Gilroy R."/>
        </authorList>
    </citation>
    <scope>NUCLEOTIDE SEQUENCE</scope>
    <source>
        <strain evidence="8">ChiSjej4B22-8148</strain>
    </source>
</reference>
<keyword evidence="3" id="KW-0645">Protease</keyword>
<dbReference type="InterPro" id="IPR029062">
    <property type="entry name" value="Class_I_gatase-like"/>
</dbReference>
<evidence type="ECO:0000256" key="3">
    <source>
        <dbReference type="ARBA" id="ARBA00022670"/>
    </source>
</evidence>
<evidence type="ECO:0000259" key="6">
    <source>
        <dbReference type="Pfam" id="PF02016"/>
    </source>
</evidence>
<dbReference type="Pfam" id="PF02016">
    <property type="entry name" value="Peptidase_S66"/>
    <property type="match status" value="1"/>
</dbReference>
<dbReference type="GO" id="GO:0004180">
    <property type="term" value="F:carboxypeptidase activity"/>
    <property type="evidence" value="ECO:0007669"/>
    <property type="project" value="UniProtKB-KW"/>
</dbReference>
<dbReference type="Pfam" id="PF17676">
    <property type="entry name" value="Peptidase_S66C"/>
    <property type="match status" value="1"/>
</dbReference>
<dbReference type="CDD" id="cd07062">
    <property type="entry name" value="Peptidase_S66_mccF_like"/>
    <property type="match status" value="1"/>
</dbReference>
<proteinExistence type="inferred from homology"/>
<keyword evidence="2" id="KW-0121">Carboxypeptidase</keyword>
<dbReference type="EMBL" id="DVGK01000031">
    <property type="protein sequence ID" value="HIR12769.1"/>
    <property type="molecule type" value="Genomic_DNA"/>
</dbReference>
<dbReference type="Gene3D" id="3.50.30.60">
    <property type="entry name" value="LD-carboxypeptidase A C-terminal domain-like"/>
    <property type="match status" value="1"/>
</dbReference>
<dbReference type="Gene3D" id="3.40.50.10740">
    <property type="entry name" value="Class I glutamine amidotransferase-like"/>
    <property type="match status" value="1"/>
</dbReference>
<comment type="similarity">
    <text evidence="1">Belongs to the peptidase S66 family.</text>
</comment>
<evidence type="ECO:0000256" key="2">
    <source>
        <dbReference type="ARBA" id="ARBA00022645"/>
    </source>
</evidence>
<evidence type="ECO:0000313" key="8">
    <source>
        <dbReference type="EMBL" id="HIR12769.1"/>
    </source>
</evidence>
<feature type="domain" description="LD-carboxypeptidase C-terminal" evidence="7">
    <location>
        <begin position="214"/>
        <end position="333"/>
    </location>
</feature>
<dbReference type="InterPro" id="IPR040921">
    <property type="entry name" value="Peptidase_S66C"/>
</dbReference>
<evidence type="ECO:0000256" key="5">
    <source>
        <dbReference type="ARBA" id="ARBA00022825"/>
    </source>
</evidence>
<evidence type="ECO:0000256" key="1">
    <source>
        <dbReference type="ARBA" id="ARBA00010233"/>
    </source>
</evidence>
<dbReference type="InterPro" id="IPR027461">
    <property type="entry name" value="Carboxypeptidase_A_C_sf"/>
</dbReference>
<dbReference type="SUPFAM" id="SSF52317">
    <property type="entry name" value="Class I glutamine amidotransferase-like"/>
    <property type="match status" value="1"/>
</dbReference>
<dbReference type="SUPFAM" id="SSF141986">
    <property type="entry name" value="LD-carboxypeptidase A C-terminal domain-like"/>
    <property type="match status" value="1"/>
</dbReference>
<organism evidence="8 9">
    <name type="scientific">Candidatus Choladousia intestinavium</name>
    <dbReference type="NCBI Taxonomy" id="2840727"/>
    <lineage>
        <taxon>Bacteria</taxon>
        <taxon>Bacillati</taxon>
        <taxon>Bacillota</taxon>
        <taxon>Clostridia</taxon>
        <taxon>Lachnospirales</taxon>
        <taxon>Lachnospiraceae</taxon>
        <taxon>Lachnospiraceae incertae sedis</taxon>
        <taxon>Candidatus Choladousia</taxon>
    </lineage>
</organism>
<protein>
    <submittedName>
        <fullName evidence="8">LD-carboxypeptidase</fullName>
    </submittedName>
</protein>
<keyword evidence="4" id="KW-0378">Hydrolase</keyword>
<accession>A0A9D1AB92</accession>
<dbReference type="GO" id="GO:0006508">
    <property type="term" value="P:proteolysis"/>
    <property type="evidence" value="ECO:0007669"/>
    <property type="project" value="UniProtKB-KW"/>
</dbReference>
<dbReference type="PANTHER" id="PTHR30237:SF2">
    <property type="entry name" value="MUREIN TETRAPEPTIDE CARBOXYPEPTIDASE"/>
    <property type="match status" value="1"/>
</dbReference>
<dbReference type="PANTHER" id="PTHR30237">
    <property type="entry name" value="MURAMOYLTETRAPEPTIDE CARBOXYPEPTIDASE"/>
    <property type="match status" value="1"/>
</dbReference>
<dbReference type="GO" id="GO:0008236">
    <property type="term" value="F:serine-type peptidase activity"/>
    <property type="evidence" value="ECO:0007669"/>
    <property type="project" value="UniProtKB-KW"/>
</dbReference>